<dbReference type="EMBL" id="FPHD01000024">
    <property type="protein sequence ID" value="SFV54238.1"/>
    <property type="molecule type" value="Genomic_DNA"/>
</dbReference>
<dbReference type="Gene3D" id="3.40.50.410">
    <property type="entry name" value="von Willebrand factor, type A domain"/>
    <property type="match status" value="1"/>
</dbReference>
<dbReference type="Pfam" id="PF13519">
    <property type="entry name" value="VWA_2"/>
    <property type="match status" value="1"/>
</dbReference>
<dbReference type="InterPro" id="IPR036465">
    <property type="entry name" value="vWFA_dom_sf"/>
</dbReference>
<dbReference type="PANTHER" id="PTHR10579:SF43">
    <property type="entry name" value="ZINC FINGER (C3HC4-TYPE RING FINGER) FAMILY PROTEIN"/>
    <property type="match status" value="1"/>
</dbReference>
<evidence type="ECO:0000259" key="1">
    <source>
        <dbReference type="PROSITE" id="PS50234"/>
    </source>
</evidence>
<name>A0A1W1BL47_9ZZZZ</name>
<dbReference type="AlphaFoldDB" id="A0A1W1BL47"/>
<dbReference type="PROSITE" id="PS50234">
    <property type="entry name" value="VWFA"/>
    <property type="match status" value="1"/>
</dbReference>
<proteinExistence type="predicted"/>
<dbReference type="InterPro" id="IPR002035">
    <property type="entry name" value="VWF_A"/>
</dbReference>
<sequence length="602" mass="69004">MKKLLLLSLIFSLFTVTGFAKKPKKIDDWDVNATVKQKNIIKKHRYPKQLKHRIPNAMLRGVGGDIAPVAPTVAMAAPMAKKIGLAVGGAKDTDNFIENIKQGYIPKIDAITYEGTYYQHYFDTGLKGECRSLFCPSYSKAVIKDIYTGDKHYYLSVGLNSGINESDFKRKNLNLVVVLDISGSMGSQFDRYYYDGKKRSAESKSKMQIANESIVAMLDHLKPNDSLGVVLFDDGAYPVKPLRKIAYTDMKAIRKHILALRERGGTNWSAGYKAGLKYFDRVKKKGYENRIIFITDAMPNSGELNKNRLFGLAKKASNRGIHTTFIGVGVDFNANLVEYVSKTKGANYYSVHSSKEFKKRMDKEFNYMVTPLVYDLELKLASRGYKIDAVYGSPQANLSTGRIMKVNTLFPCASDGKLNKGGVILLRLKKTGNAEDIRLSVSYKNTKGKKYRNVQKVYFTHQTLREEKGHYDNRGIRKAILLAQYVTLMKNWMIDARAGCNDKMEYLYQPPIQIMRRCMIYPPVRPIYPKLKTWERRSCKLQVSQGYQKIFSLFRRHYTHEMKQFRDKSLNKELNVLNRLLKHKSSSNREEKIDDWQSYFGR</sequence>
<organism evidence="2">
    <name type="scientific">hydrothermal vent metagenome</name>
    <dbReference type="NCBI Taxonomy" id="652676"/>
    <lineage>
        <taxon>unclassified sequences</taxon>
        <taxon>metagenomes</taxon>
        <taxon>ecological metagenomes</taxon>
    </lineage>
</organism>
<reference evidence="2" key="1">
    <citation type="submission" date="2016-10" db="EMBL/GenBank/DDBJ databases">
        <authorList>
            <person name="de Groot N.N."/>
        </authorList>
    </citation>
    <scope>NUCLEOTIDE SEQUENCE</scope>
</reference>
<dbReference type="InterPro" id="IPR051266">
    <property type="entry name" value="CLCR"/>
</dbReference>
<dbReference type="SMART" id="SM00327">
    <property type="entry name" value="VWA"/>
    <property type="match status" value="1"/>
</dbReference>
<evidence type="ECO:0000313" key="2">
    <source>
        <dbReference type="EMBL" id="SFV54238.1"/>
    </source>
</evidence>
<feature type="domain" description="VWFA" evidence="1">
    <location>
        <begin position="174"/>
        <end position="372"/>
    </location>
</feature>
<dbReference type="PANTHER" id="PTHR10579">
    <property type="entry name" value="CALCIUM-ACTIVATED CHLORIDE CHANNEL REGULATOR"/>
    <property type="match status" value="1"/>
</dbReference>
<protein>
    <recommendedName>
        <fullName evidence="1">VWFA domain-containing protein</fullName>
    </recommendedName>
</protein>
<accession>A0A1W1BL47</accession>
<dbReference type="SUPFAM" id="SSF53300">
    <property type="entry name" value="vWA-like"/>
    <property type="match status" value="1"/>
</dbReference>
<gene>
    <name evidence="2" type="ORF">MNB_SV-8-370</name>
</gene>